<sequence length="536" mass="59664">MRALRISRLMMSNRSLGSPARSTAGKLPVLCSRGALIDIPVPTRAVPPSAAALVGSLRGVGYSLETAIADILDNSIAAGAKSIDIQWEWNDGDPVGWILDDGAGMDADRLVEAMRFGGIGPEAERTAEDLGRFGLGLKTASLSQCRELAVVSKTSSGLASFTWDLDQLRKNGGGWDLIDGDAGLSGEIRDQLKSKKSGTLVVWRKVDFGRTSDRPSYESFLADLQRVDAHLGMVFHRFLAGDARAIKITLNKSRVKAWDPFLENDESIIRNPEQQVQGPGGRVCVRGFVLPHRDRFRNESEFEKAGGPDGWTAQQGFYVYRHKRLLSAGGWLGLGGSRAWTRDETSRLARIRIDIPNTADHDWRIDVRKAIARPPDAIRKALQRIADDVRRKAREVFVHRGQYGSRQKATGVSRIWQVNPEGAKRRYTVRRDHELIELLKRRMDKTGFDLFEGLLDLIERTVPVDRVWLDVTEHGVPDDEVNSSELVTTALSMARMMERAGLTPHEAAARLATMDPFDKVENIEEKLMRKLQGAKR</sequence>
<proteinExistence type="predicted"/>
<keyword evidence="1" id="KW-0418">Kinase</keyword>
<dbReference type="AlphaFoldDB" id="A0A1M5HIT1"/>
<gene>
    <name evidence="1" type="ORF">SAMN05444169_0851</name>
</gene>
<dbReference type="Pfam" id="PF13589">
    <property type="entry name" value="HATPase_c_3"/>
    <property type="match status" value="1"/>
</dbReference>
<dbReference type="SUPFAM" id="SSF55874">
    <property type="entry name" value="ATPase domain of HSP90 chaperone/DNA topoisomerase II/histidine kinase"/>
    <property type="match status" value="1"/>
</dbReference>
<dbReference type="Proteomes" id="UP000190675">
    <property type="component" value="Chromosome I"/>
</dbReference>
<protein>
    <submittedName>
        <fullName evidence="1">Histidine kinase-, DNA gyrase B-, and HSP90-like ATPase</fullName>
    </submittedName>
</protein>
<dbReference type="RefSeq" id="WP_244567826.1">
    <property type="nucleotide sequence ID" value="NZ_LT670818.1"/>
</dbReference>
<organism evidence="1 2">
    <name type="scientific">Bradyrhizobium erythrophlei</name>
    <dbReference type="NCBI Taxonomy" id="1437360"/>
    <lineage>
        <taxon>Bacteria</taxon>
        <taxon>Pseudomonadati</taxon>
        <taxon>Pseudomonadota</taxon>
        <taxon>Alphaproteobacteria</taxon>
        <taxon>Hyphomicrobiales</taxon>
        <taxon>Nitrobacteraceae</taxon>
        <taxon>Bradyrhizobium</taxon>
    </lineage>
</organism>
<reference evidence="1 2" key="1">
    <citation type="submission" date="2016-11" db="EMBL/GenBank/DDBJ databases">
        <authorList>
            <person name="Jaros S."/>
            <person name="Januszkiewicz K."/>
            <person name="Wedrychowicz H."/>
        </authorList>
    </citation>
    <scope>NUCLEOTIDE SEQUENCE [LARGE SCALE GENOMIC DNA]</scope>
    <source>
        <strain evidence="1 2">GAS242</strain>
    </source>
</reference>
<name>A0A1M5HIT1_9BRAD</name>
<keyword evidence="1" id="KW-0808">Transferase</keyword>
<accession>A0A1M5HIT1</accession>
<evidence type="ECO:0000313" key="1">
    <source>
        <dbReference type="EMBL" id="SHG15874.1"/>
    </source>
</evidence>
<evidence type="ECO:0000313" key="2">
    <source>
        <dbReference type="Proteomes" id="UP000190675"/>
    </source>
</evidence>
<dbReference type="Gene3D" id="3.30.565.10">
    <property type="entry name" value="Histidine kinase-like ATPase, C-terminal domain"/>
    <property type="match status" value="1"/>
</dbReference>
<dbReference type="EMBL" id="LT670818">
    <property type="protein sequence ID" value="SHG15874.1"/>
    <property type="molecule type" value="Genomic_DNA"/>
</dbReference>
<dbReference type="GO" id="GO:0016301">
    <property type="term" value="F:kinase activity"/>
    <property type="evidence" value="ECO:0007669"/>
    <property type="project" value="UniProtKB-KW"/>
</dbReference>
<dbReference type="InterPro" id="IPR036890">
    <property type="entry name" value="HATPase_C_sf"/>
</dbReference>